<name>A0ACB7H220_MANES</name>
<accession>A0ACB7H220</accession>
<proteinExistence type="predicted"/>
<reference evidence="2" key="1">
    <citation type="journal article" date="2016" name="Nat. Biotechnol.">
        <title>Sequencing wild and cultivated cassava and related species reveals extensive interspecific hybridization and genetic diversity.</title>
        <authorList>
            <person name="Bredeson J.V."/>
            <person name="Lyons J.B."/>
            <person name="Prochnik S.E."/>
            <person name="Wu G.A."/>
            <person name="Ha C.M."/>
            <person name="Edsinger-Gonzales E."/>
            <person name="Grimwood J."/>
            <person name="Schmutz J."/>
            <person name="Rabbi I.Y."/>
            <person name="Egesi C."/>
            <person name="Nauluvula P."/>
            <person name="Lebot V."/>
            <person name="Ndunguru J."/>
            <person name="Mkamilo G."/>
            <person name="Bart R.S."/>
            <person name="Setter T.L."/>
            <person name="Gleadow R.M."/>
            <person name="Kulakow P."/>
            <person name="Ferguson M.E."/>
            <person name="Rounsley S."/>
            <person name="Rokhsar D.S."/>
        </authorList>
    </citation>
    <scope>NUCLEOTIDE SEQUENCE [LARGE SCALE GENOMIC DNA]</scope>
    <source>
        <strain evidence="2">cv. AM560-2</strain>
    </source>
</reference>
<sequence>MDDFTVLSIDSSPVYPYELLFKALSLIPISHFLLCLLFILLLFLYNFLEIHFFRDLVTGFGGDPVLLNCSSSSELYQSVASKCRILHGRFFPTPWLSSPHVQTAFLSLFGNSPNFAYRRHIFHANDGGTIALDWLMSIDVEEGVCYNNDTVSLDDKAPILIVIPGLTSDSASAYIKHLAFTMARQGWNVVVCNHRGLGGMSITSDCFYNAGWTEDIRSIINHVHCEYPEAPLYAVGTSIGANILVKYLGEKGVPIPLTGAAAVCCPWDLLVCDRYINRRLVQKLYDRVLAIGLQGYAEFHVQLETSTNMLPEFLRSLRRSSCVNFVGNVSLPLLCVSALDDPVCTREAIPWDECRANENIILATTQHGGHLGYYEGITASSLWWVRAVGEFFHVLHSSPLRNRRKKMEESNLTSVLESSIEHGPYVNVMEDGMVTAIGNNQDNVAADTHSEDGDHVKRDEEIISERERIDNVTQTKLDMKQSADQNLNDLIVPLRRHINQLSRGSRISIWLLAYIAIVTTWPLVGSALLLFVKRKFKNIAAGSLFRR</sequence>
<evidence type="ECO:0000313" key="2">
    <source>
        <dbReference type="Proteomes" id="UP000091857"/>
    </source>
</evidence>
<protein>
    <submittedName>
        <fullName evidence="1">Uncharacterized protein</fullName>
    </submittedName>
</protein>
<gene>
    <name evidence="1" type="ORF">MANES_10G119300v8</name>
</gene>
<comment type="caution">
    <text evidence="1">The sequence shown here is derived from an EMBL/GenBank/DDBJ whole genome shotgun (WGS) entry which is preliminary data.</text>
</comment>
<dbReference type="Proteomes" id="UP000091857">
    <property type="component" value="Chromosome 10"/>
</dbReference>
<evidence type="ECO:0000313" key="1">
    <source>
        <dbReference type="EMBL" id="KAG8646070.1"/>
    </source>
</evidence>
<keyword evidence="2" id="KW-1185">Reference proteome</keyword>
<dbReference type="EMBL" id="CM004396">
    <property type="protein sequence ID" value="KAG8646070.1"/>
    <property type="molecule type" value="Genomic_DNA"/>
</dbReference>
<organism evidence="1 2">
    <name type="scientific">Manihot esculenta</name>
    <name type="common">Cassava</name>
    <name type="synonym">Jatropha manihot</name>
    <dbReference type="NCBI Taxonomy" id="3983"/>
    <lineage>
        <taxon>Eukaryota</taxon>
        <taxon>Viridiplantae</taxon>
        <taxon>Streptophyta</taxon>
        <taxon>Embryophyta</taxon>
        <taxon>Tracheophyta</taxon>
        <taxon>Spermatophyta</taxon>
        <taxon>Magnoliopsida</taxon>
        <taxon>eudicotyledons</taxon>
        <taxon>Gunneridae</taxon>
        <taxon>Pentapetalae</taxon>
        <taxon>rosids</taxon>
        <taxon>fabids</taxon>
        <taxon>Malpighiales</taxon>
        <taxon>Euphorbiaceae</taxon>
        <taxon>Crotonoideae</taxon>
        <taxon>Manihoteae</taxon>
        <taxon>Manihot</taxon>
    </lineage>
</organism>